<reference evidence="4" key="1">
    <citation type="journal article" date="2014" name="Front. Microbiol.">
        <title>High frequency of phylogenetically diverse reductive dehalogenase-homologous genes in deep subseafloor sedimentary metagenomes.</title>
        <authorList>
            <person name="Kawai M."/>
            <person name="Futagami T."/>
            <person name="Toyoda A."/>
            <person name="Takaki Y."/>
            <person name="Nishi S."/>
            <person name="Hori S."/>
            <person name="Arai W."/>
            <person name="Tsubouchi T."/>
            <person name="Morono Y."/>
            <person name="Uchiyama I."/>
            <person name="Ito T."/>
            <person name="Fujiyama A."/>
            <person name="Inagaki F."/>
            <person name="Takami H."/>
        </authorList>
    </citation>
    <scope>NUCLEOTIDE SEQUENCE</scope>
    <source>
        <strain evidence="4">Expedition CK06-06</strain>
    </source>
</reference>
<feature type="non-terminal residue" evidence="4">
    <location>
        <position position="122"/>
    </location>
</feature>
<gene>
    <name evidence="4" type="ORF">S12H4_37344</name>
</gene>
<dbReference type="CDD" id="cd00207">
    <property type="entry name" value="fer2"/>
    <property type="match status" value="1"/>
</dbReference>
<name>X1T046_9ZZZZ</name>
<evidence type="ECO:0000256" key="1">
    <source>
        <dbReference type="ARBA" id="ARBA00022630"/>
    </source>
</evidence>
<evidence type="ECO:0000256" key="2">
    <source>
        <dbReference type="ARBA" id="ARBA00022827"/>
    </source>
</evidence>
<dbReference type="PROSITE" id="PS51085">
    <property type="entry name" value="2FE2S_FER_2"/>
    <property type="match status" value="1"/>
</dbReference>
<dbReference type="PANTHER" id="PTHR43644:SF1">
    <property type="entry name" value="NAD(P)H-FLAVIN REDUCTASE"/>
    <property type="match status" value="1"/>
</dbReference>
<dbReference type="GO" id="GO:0051536">
    <property type="term" value="F:iron-sulfur cluster binding"/>
    <property type="evidence" value="ECO:0007669"/>
    <property type="project" value="InterPro"/>
</dbReference>
<dbReference type="Pfam" id="PF00111">
    <property type="entry name" value="Fer2"/>
    <property type="match status" value="1"/>
</dbReference>
<proteinExistence type="predicted"/>
<dbReference type="Gene3D" id="3.10.20.30">
    <property type="match status" value="1"/>
</dbReference>
<evidence type="ECO:0000259" key="3">
    <source>
        <dbReference type="PROSITE" id="PS51085"/>
    </source>
</evidence>
<dbReference type="EMBL" id="BARW01022359">
    <property type="protein sequence ID" value="GAI98553.1"/>
    <property type="molecule type" value="Genomic_DNA"/>
</dbReference>
<dbReference type="InterPro" id="IPR036010">
    <property type="entry name" value="2Fe-2S_ferredoxin-like_sf"/>
</dbReference>
<keyword evidence="1" id="KW-0285">Flavoprotein</keyword>
<dbReference type="InterPro" id="IPR012675">
    <property type="entry name" value="Beta-grasp_dom_sf"/>
</dbReference>
<accession>X1T046</accession>
<feature type="domain" description="2Fe-2S ferredoxin-type" evidence="3">
    <location>
        <begin position="19"/>
        <end position="110"/>
    </location>
</feature>
<sequence length="122" mass="14089">MNKPRNQKPEEKRHQARYVWLNVLPDDLWLKIKEGETVWEALQSTDIELESDCGGLGTCGKCKIKVLSEIGPPSTQERELLDEQELKQGVRLACRTKVFRDMVISTIEAEREEEYLKILTTS</sequence>
<organism evidence="4">
    <name type="scientific">marine sediment metagenome</name>
    <dbReference type="NCBI Taxonomy" id="412755"/>
    <lineage>
        <taxon>unclassified sequences</taxon>
        <taxon>metagenomes</taxon>
        <taxon>ecological metagenomes</taxon>
    </lineage>
</organism>
<evidence type="ECO:0000313" key="4">
    <source>
        <dbReference type="EMBL" id="GAI98553.1"/>
    </source>
</evidence>
<dbReference type="InterPro" id="IPR001041">
    <property type="entry name" value="2Fe-2S_ferredoxin-type"/>
</dbReference>
<protein>
    <recommendedName>
        <fullName evidence="3">2Fe-2S ferredoxin-type domain-containing protein</fullName>
    </recommendedName>
</protein>
<comment type="caution">
    <text evidence="4">The sequence shown here is derived from an EMBL/GenBank/DDBJ whole genome shotgun (WGS) entry which is preliminary data.</text>
</comment>
<keyword evidence="2" id="KW-0274">FAD</keyword>
<dbReference type="AlphaFoldDB" id="X1T046"/>
<dbReference type="SUPFAM" id="SSF54292">
    <property type="entry name" value="2Fe-2S ferredoxin-like"/>
    <property type="match status" value="1"/>
</dbReference>
<dbReference type="PANTHER" id="PTHR43644">
    <property type="entry name" value="NA(+)-TRANSLOCATING NADH-QUINONE REDUCTASE SUBUNIT"/>
    <property type="match status" value="1"/>
</dbReference>